<organism evidence="3 4">
    <name type="scientific">Piscibacillus salipiscarius</name>
    <dbReference type="NCBI Taxonomy" id="299480"/>
    <lineage>
        <taxon>Bacteria</taxon>
        <taxon>Bacillati</taxon>
        <taxon>Bacillota</taxon>
        <taxon>Bacilli</taxon>
        <taxon>Bacillales</taxon>
        <taxon>Bacillaceae</taxon>
        <taxon>Piscibacillus</taxon>
    </lineage>
</organism>
<keyword evidence="1" id="KW-0175">Coiled coil</keyword>
<dbReference type="Proteomes" id="UP001597452">
    <property type="component" value="Unassembled WGS sequence"/>
</dbReference>
<dbReference type="InterPro" id="IPR007119">
    <property type="entry name" value="Phage_tail_spike_N"/>
</dbReference>
<dbReference type="PROSITE" id="PS51688">
    <property type="entry name" value="ICA"/>
    <property type="match status" value="1"/>
</dbReference>
<dbReference type="NCBIfam" id="TIGR01665">
    <property type="entry name" value="put_anti_recept"/>
    <property type="match status" value="1"/>
</dbReference>
<keyword evidence="4" id="KW-1185">Reference proteome</keyword>
<accession>A0ABW5Q6S2</accession>
<evidence type="ECO:0000313" key="3">
    <source>
        <dbReference type="EMBL" id="MFD2637684.1"/>
    </source>
</evidence>
<reference evidence="4" key="1">
    <citation type="journal article" date="2019" name="Int. J. Syst. Evol. Microbiol.">
        <title>The Global Catalogue of Microorganisms (GCM) 10K type strain sequencing project: providing services to taxonomists for standard genome sequencing and annotation.</title>
        <authorList>
            <consortium name="The Broad Institute Genomics Platform"/>
            <consortium name="The Broad Institute Genome Sequencing Center for Infectious Disease"/>
            <person name="Wu L."/>
            <person name="Ma J."/>
        </authorList>
    </citation>
    <scope>NUCLEOTIDE SEQUENCE [LARGE SCALE GENOMIC DNA]</scope>
    <source>
        <strain evidence="4">TISTR 1571</strain>
    </source>
</reference>
<proteinExistence type="predicted"/>
<dbReference type="Pfam" id="PF06605">
    <property type="entry name" value="Prophage_tail"/>
    <property type="match status" value="1"/>
</dbReference>
<sequence>MLPSLIHLADKQTGSILSFITERNYWRDNRRIDLNTNSDTFEFTTFSNKDFSKHIQDQNRIVIPDKKVGYAEFIIDEHIERLNQNGSHDIHVWSSASYLRLKKAKIINPQETTAETATFHVTETLKDTGWNVGEIAHTTLRSFKIEEHTNPYSFLKRIASEFNLELQFRIAIENGKVVRYVDMIERIGRWRGFEVTFGQNLLGIERKSKSTNVVTALLGVSPPDIDGNVKTTLIEDQDALKRWGVPDGNGNLQHLYAVYHPQSSDQNMTQERLDTLTENELEKRVNATIEYNTDIATLSNKLGQQVFIGDTVRVKDEKFTPALYLEARVHTSEGSIKENARTKIVLGDYIEFTQEEVMSIWRGLQKQIAFKIGQDELADYTYEKTQIDSKDDSIYTDSTSYAFTQAQEAQSNAEQYAYDNYNPIKNTVEMNQDVWNRASVFNSDGTLNVDWLSGQLTDDQIASAGTWNGQGTYIDENGVYTGVVVASQIVADALSAISSNIGTINAGEIYGVYIEGSEIVQNAGSGHTSIHLNNEGLIVRDSNNNDRLAIVTDEYTFQGANPSSIYFEPNTSEEFILGTFHEGLGEAFLGFVNYHSGYFFNIRNRGGRINIDSDEIYSYGNHIMQSNGPGLQLDGRDHFYIEFYKAGKTNGRSGYFGYPNSSSNDVTFANEMNNGWISFNAVGGGSSNRVVDMRANIGSDNNVSLRLPGLSSYTTSSSPNAYISGAYHLIRSTSARKYKKNIEPLKEEYAFNFFEKAQPVWYQSKANADPDQYGYYGYIADDLAPIEPRLVKFKDYDENGNPYFEPNGEVYEWAEPEGIHYDRISALHHVVMKVKFDEYDSRLEELEFENQTLKERVKLLEEAS</sequence>
<comment type="caution">
    <text evidence="3">The sequence shown here is derived from an EMBL/GenBank/DDBJ whole genome shotgun (WGS) entry which is preliminary data.</text>
</comment>
<dbReference type="InterPro" id="IPR010572">
    <property type="entry name" value="Tail_dom"/>
</dbReference>
<evidence type="ECO:0000259" key="2">
    <source>
        <dbReference type="PROSITE" id="PS51688"/>
    </source>
</evidence>
<name>A0ABW5Q6S2_9BACI</name>
<dbReference type="Pfam" id="PF13884">
    <property type="entry name" value="Peptidase_S74"/>
    <property type="match status" value="1"/>
</dbReference>
<feature type="coiled-coil region" evidence="1">
    <location>
        <begin position="836"/>
        <end position="863"/>
    </location>
</feature>
<protein>
    <submittedName>
        <fullName evidence="3">Phage tail spike protein</fullName>
    </submittedName>
</protein>
<dbReference type="RefSeq" id="WP_377327191.1">
    <property type="nucleotide sequence ID" value="NZ_JBHUMZ010000010.1"/>
</dbReference>
<gene>
    <name evidence="3" type="ORF">ACFSW4_02205</name>
</gene>
<dbReference type="EMBL" id="JBHUMZ010000010">
    <property type="protein sequence ID" value="MFD2637684.1"/>
    <property type="molecule type" value="Genomic_DNA"/>
</dbReference>
<evidence type="ECO:0000313" key="4">
    <source>
        <dbReference type="Proteomes" id="UP001597452"/>
    </source>
</evidence>
<dbReference type="InterPro" id="IPR030392">
    <property type="entry name" value="S74_ICA"/>
</dbReference>
<feature type="domain" description="Peptidase S74" evidence="2">
    <location>
        <begin position="734"/>
        <end position="850"/>
    </location>
</feature>
<evidence type="ECO:0000256" key="1">
    <source>
        <dbReference type="SAM" id="Coils"/>
    </source>
</evidence>